<sequence length="705" mass="79018">MTIDGSHRSSDELDDEGLNAGLDKVYQNYMMPGLELYDAKISINHWQLRDCLRSSSKQPGKLLYIFDHSVRMLDTGQASTIEYYRHRKQVKSRRNSVSNTRKGTGSRLRSSHNVPSQKLVEFNFKPRSFTESQGLIACGGLIGPDDKGFPTNWSRIAHELNNGSPIPPPAEPVKLANSNVLADHSNYSNPSIWKGILSLYNTETGVSSSHTMGQFINNCVTLNPRSTQEYDLYSCNNDGHLYQCNVNNRGVELVRRYSDLKFALNNAAISHDGKTLIASGDSNKFAIYRQNELAGQFFLSYDNQADWGSSISRAKRIPRFALPDGSGYVDHIYEAPGGDHGFYSSFSENDLQFATLFQNGVCLIYDVRNMGTPLAEISSTRPHSHNGAFRVCKFSYGLDDLLFISEHQGRVHVVDTRNFMNHQVILIPDKLKTETDVSSNTGDILSDLRRRNPPIVSGLSPLSSSSSLSTYGSTNRRRHSLPTSPNPALEPWLTTANSVPLKYLEPQVVPYPRAFNKLSNNFSVPQPWDSDEKEVENSEVSHGVRRRSSFRVRRFSTSSNISENAEGIDPAILGNSIPEQQHYQAVDNYNYPEQRTGIFATTTRDRASSSNSVDEDDIYDAYADVNSRDSTYPISGRYGHTLRAFSINSNSNYYASDSTEENNISGIDWVEDCNGCSLVIGTDYGIMKWNINSWARRSFSSYDFC</sequence>
<dbReference type="InterPro" id="IPR015943">
    <property type="entry name" value="WD40/YVTN_repeat-like_dom_sf"/>
</dbReference>
<proteinExistence type="predicted"/>
<feature type="region of interest" description="Disordered" evidence="1">
    <location>
        <begin position="89"/>
        <end position="112"/>
    </location>
</feature>
<evidence type="ECO:0000313" key="4">
    <source>
        <dbReference type="Proteomes" id="UP000510647"/>
    </source>
</evidence>
<dbReference type="AlphaFoldDB" id="A0A7H9I0E0"/>
<feature type="region of interest" description="Disordered" evidence="1">
    <location>
        <begin position="455"/>
        <end position="491"/>
    </location>
</feature>
<feature type="domain" description="DUF2415" evidence="2">
    <location>
        <begin position="387"/>
        <end position="425"/>
    </location>
</feature>
<reference evidence="3 4" key="1">
    <citation type="submission" date="2020-06" db="EMBL/GenBank/DDBJ databases">
        <title>The yeast mating-type switching endonuclease HO is a domesticated member of an unorthodox homing genetic element family.</title>
        <authorList>
            <person name="Coughlan A.Y."/>
            <person name="Lombardi L."/>
            <person name="Braun-Galleani S."/>
            <person name="Martos A.R."/>
            <person name="Galeote V."/>
            <person name="Bigey F."/>
            <person name="Dequin S."/>
            <person name="Byrne K.P."/>
            <person name="Wolfe K.H."/>
        </authorList>
    </citation>
    <scope>NUCLEOTIDE SEQUENCE [LARGE SCALE GENOMIC DNA]</scope>
    <source>
        <strain evidence="3 4">CBS2947</strain>
    </source>
</reference>
<evidence type="ECO:0000259" key="2">
    <source>
        <dbReference type="Pfam" id="PF10313"/>
    </source>
</evidence>
<dbReference type="Proteomes" id="UP000510647">
    <property type="component" value="Chromosome 8"/>
</dbReference>
<gene>
    <name evidence="3" type="ORF">HG537_0H00960</name>
</gene>
<evidence type="ECO:0000313" key="3">
    <source>
        <dbReference type="EMBL" id="QLQ82335.1"/>
    </source>
</evidence>
<accession>A0A7H9I0E0</accession>
<dbReference type="SUPFAM" id="SSF50978">
    <property type="entry name" value="WD40 repeat-like"/>
    <property type="match status" value="1"/>
</dbReference>
<protein>
    <recommendedName>
        <fullName evidence="2">DUF2415 domain-containing protein</fullName>
    </recommendedName>
</protein>
<dbReference type="InterPro" id="IPR019417">
    <property type="entry name" value="DUF2415"/>
</dbReference>
<name>A0A7H9I0E0_9SACH</name>
<feature type="compositionally biased region" description="Polar residues" evidence="1">
    <location>
        <begin position="95"/>
        <end position="112"/>
    </location>
</feature>
<dbReference type="Pfam" id="PF10313">
    <property type="entry name" value="DUF2415"/>
    <property type="match status" value="1"/>
</dbReference>
<dbReference type="OrthoDB" id="418169at2759"/>
<dbReference type="Gene3D" id="2.130.10.10">
    <property type="entry name" value="YVTN repeat-like/Quinoprotein amine dehydrogenase"/>
    <property type="match status" value="1"/>
</dbReference>
<dbReference type="InterPro" id="IPR036322">
    <property type="entry name" value="WD40_repeat_dom_sf"/>
</dbReference>
<dbReference type="PANTHER" id="PTHR43991">
    <property type="entry name" value="WD REPEAT PROTEIN (AFU_ORTHOLOGUE AFUA_8G05640)-RELATED"/>
    <property type="match status" value="1"/>
</dbReference>
<evidence type="ECO:0000256" key="1">
    <source>
        <dbReference type="SAM" id="MobiDB-lite"/>
    </source>
</evidence>
<dbReference type="EMBL" id="CP059274">
    <property type="protein sequence ID" value="QLQ82335.1"/>
    <property type="molecule type" value="Genomic_DNA"/>
</dbReference>
<dbReference type="PANTHER" id="PTHR43991:SF9">
    <property type="entry name" value="DUF2415 DOMAIN-CONTAINING PROTEIN"/>
    <property type="match status" value="1"/>
</dbReference>
<feature type="compositionally biased region" description="Low complexity" evidence="1">
    <location>
        <begin position="457"/>
        <end position="469"/>
    </location>
</feature>
<keyword evidence="4" id="KW-1185">Reference proteome</keyword>
<organism evidence="3 4">
    <name type="scientific">Torulaspora globosa</name>
    <dbReference type="NCBI Taxonomy" id="48254"/>
    <lineage>
        <taxon>Eukaryota</taxon>
        <taxon>Fungi</taxon>
        <taxon>Dikarya</taxon>
        <taxon>Ascomycota</taxon>
        <taxon>Saccharomycotina</taxon>
        <taxon>Saccharomycetes</taxon>
        <taxon>Saccharomycetales</taxon>
        <taxon>Saccharomycetaceae</taxon>
        <taxon>Torulaspora</taxon>
    </lineage>
</organism>